<gene>
    <name evidence="2" type="ORF">F4553_002540</name>
</gene>
<name>A0A841BQR2_9ACTN</name>
<protein>
    <recommendedName>
        <fullName evidence="4">DUF3105 domain-containing protein</fullName>
    </recommendedName>
</protein>
<accession>A0A841BQR2</accession>
<sequence>MATARKPQPPRKPIKVGDDHTFRWVVIALVAILAIGTGIGVWATTRGDGSTDPTVSAPPTAGADWAAQAAAIPGIVDDRSKNFTANHVTGPVAYANTPPIGGDHNPVWQNCMGDVYDGRIANENAVHSLEHGAVWITYEPGLAADQREVLASKVRGVPYTMMSRYPDQGSKISLQAWSWQLKVDDADDPRIDGFIRTLRINASQEPGAACSGGVTKVL</sequence>
<keyword evidence="3" id="KW-1185">Reference proteome</keyword>
<proteinExistence type="predicted"/>
<evidence type="ECO:0000313" key="2">
    <source>
        <dbReference type="EMBL" id="MBB5869161.1"/>
    </source>
</evidence>
<reference evidence="2 3" key="1">
    <citation type="submission" date="2020-08" db="EMBL/GenBank/DDBJ databases">
        <title>Sequencing the genomes of 1000 actinobacteria strains.</title>
        <authorList>
            <person name="Klenk H.-P."/>
        </authorList>
    </citation>
    <scope>NUCLEOTIDE SEQUENCE [LARGE SCALE GENOMIC DNA]</scope>
    <source>
        <strain evidence="2 3">DSM 45362</strain>
    </source>
</reference>
<feature type="transmembrane region" description="Helical" evidence="1">
    <location>
        <begin position="21"/>
        <end position="43"/>
    </location>
</feature>
<dbReference type="Pfam" id="PF11303">
    <property type="entry name" value="DUF3105"/>
    <property type="match status" value="1"/>
</dbReference>
<dbReference type="AlphaFoldDB" id="A0A841BQR2"/>
<evidence type="ECO:0000256" key="1">
    <source>
        <dbReference type="SAM" id="Phobius"/>
    </source>
</evidence>
<dbReference type="Proteomes" id="UP000587527">
    <property type="component" value="Unassembled WGS sequence"/>
</dbReference>
<evidence type="ECO:0008006" key="4">
    <source>
        <dbReference type="Google" id="ProtNLM"/>
    </source>
</evidence>
<comment type="caution">
    <text evidence="2">The sequence shown here is derived from an EMBL/GenBank/DDBJ whole genome shotgun (WGS) entry which is preliminary data.</text>
</comment>
<evidence type="ECO:0000313" key="3">
    <source>
        <dbReference type="Proteomes" id="UP000587527"/>
    </source>
</evidence>
<dbReference type="EMBL" id="JACHMN010000002">
    <property type="protein sequence ID" value="MBB5869161.1"/>
    <property type="molecule type" value="Genomic_DNA"/>
</dbReference>
<keyword evidence="1" id="KW-0812">Transmembrane</keyword>
<dbReference type="RefSeq" id="WP_312875179.1">
    <property type="nucleotide sequence ID" value="NZ_JACHMN010000002.1"/>
</dbReference>
<organism evidence="2 3">
    <name type="scientific">Allocatelliglobosispora scoriae</name>
    <dbReference type="NCBI Taxonomy" id="643052"/>
    <lineage>
        <taxon>Bacteria</taxon>
        <taxon>Bacillati</taxon>
        <taxon>Actinomycetota</taxon>
        <taxon>Actinomycetes</taxon>
        <taxon>Micromonosporales</taxon>
        <taxon>Micromonosporaceae</taxon>
        <taxon>Allocatelliglobosispora</taxon>
    </lineage>
</organism>
<dbReference type="InterPro" id="IPR021454">
    <property type="entry name" value="DUF3105"/>
</dbReference>
<keyword evidence="1" id="KW-0472">Membrane</keyword>
<keyword evidence="1" id="KW-1133">Transmembrane helix</keyword>